<reference evidence="9" key="2">
    <citation type="submission" date="2023-10" db="EMBL/GenBank/DDBJ databases">
        <authorList>
            <person name="Koga R."/>
            <person name="Fukatsu T."/>
        </authorList>
    </citation>
    <scope>NUCLEOTIDE SEQUENCE</scope>
    <source>
        <strain evidence="9">Kw-01</strain>
    </source>
</reference>
<dbReference type="Gene3D" id="3.30.2350.10">
    <property type="entry name" value="Pseudouridine synthase"/>
    <property type="match status" value="1"/>
</dbReference>
<dbReference type="CDD" id="cd21152">
    <property type="entry name" value="PUA_TruB_bacterial"/>
    <property type="match status" value="1"/>
</dbReference>
<evidence type="ECO:0000256" key="1">
    <source>
        <dbReference type="ARBA" id="ARBA00000385"/>
    </source>
</evidence>
<feature type="active site" description="Nucleophile" evidence="5">
    <location>
        <position position="46"/>
    </location>
</feature>
<dbReference type="GO" id="GO:0160148">
    <property type="term" value="F:tRNA pseudouridine(55) synthase activity"/>
    <property type="evidence" value="ECO:0007669"/>
    <property type="project" value="UniProtKB-EC"/>
</dbReference>
<dbReference type="InterPro" id="IPR036974">
    <property type="entry name" value="PUA_sf"/>
</dbReference>
<comment type="caution">
    <text evidence="5">Lacks conserved residue(s) required for the propagation of feature annotation.</text>
</comment>
<dbReference type="InterPro" id="IPR015240">
    <property type="entry name" value="tRNA_sdUridine_synth_fam1_C"/>
</dbReference>
<evidence type="ECO:0000256" key="3">
    <source>
        <dbReference type="ARBA" id="ARBA00022694"/>
    </source>
</evidence>
<reference evidence="9" key="1">
    <citation type="journal article" date="2023" name="Front. Microbiol.">
        <title>Genome analysis of Candidatus Aschnera chinzeii, the bacterial endosymbiont of the blood-sucking bat fly Penicillidia jenynsii (Insecta: Diptera: Nycteribiidae).</title>
        <authorList>
            <person name="Koga R."/>
            <person name="Moriyama M."/>
            <person name="Nozaki T."/>
            <person name="Fukatsu T."/>
        </authorList>
    </citation>
    <scope>NUCLEOTIDE SEQUENCE</scope>
    <source>
        <strain evidence="9">Kw-01</strain>
    </source>
</reference>
<dbReference type="InterPro" id="IPR020103">
    <property type="entry name" value="PsdUridine_synth_cat_dom_sf"/>
</dbReference>
<dbReference type="CDD" id="cd02573">
    <property type="entry name" value="PseudoU_synth_EcTruB"/>
    <property type="match status" value="1"/>
</dbReference>
<accession>A0AAT9G3Q4</accession>
<evidence type="ECO:0000259" key="7">
    <source>
        <dbReference type="Pfam" id="PF09157"/>
    </source>
</evidence>
<feature type="binding site" evidence="5">
    <location>
        <position position="74"/>
    </location>
    <ligand>
        <name>substrate</name>
    </ligand>
</feature>
<dbReference type="InterPro" id="IPR032819">
    <property type="entry name" value="TruB_C"/>
</dbReference>
<feature type="domain" description="tRNA pseudouridine synthase II TruB subfamily 1 C-terminal" evidence="7">
    <location>
        <begin position="252"/>
        <end position="308"/>
    </location>
</feature>
<feature type="binding site" evidence="5">
    <location>
        <position position="177"/>
    </location>
    <ligand>
        <name>substrate</name>
    </ligand>
</feature>
<dbReference type="NCBIfam" id="TIGR00431">
    <property type="entry name" value="TruB"/>
    <property type="match status" value="1"/>
</dbReference>
<dbReference type="PANTHER" id="PTHR13767">
    <property type="entry name" value="TRNA-PSEUDOURIDINE SYNTHASE"/>
    <property type="match status" value="1"/>
</dbReference>
<dbReference type="GO" id="GO:0003723">
    <property type="term" value="F:RNA binding"/>
    <property type="evidence" value="ECO:0007669"/>
    <property type="project" value="InterPro"/>
</dbReference>
<dbReference type="AlphaFoldDB" id="A0AAT9G3Q4"/>
<dbReference type="HAMAP" id="MF_01080">
    <property type="entry name" value="TruB_bact"/>
    <property type="match status" value="1"/>
</dbReference>
<dbReference type="EC" id="5.4.99.25" evidence="5"/>
<dbReference type="Pfam" id="PF09157">
    <property type="entry name" value="TruB-C_2"/>
    <property type="match status" value="1"/>
</dbReference>
<dbReference type="GO" id="GO:1990481">
    <property type="term" value="P:mRNA pseudouridine synthesis"/>
    <property type="evidence" value="ECO:0007669"/>
    <property type="project" value="TreeGrafter"/>
</dbReference>
<dbReference type="EMBL" id="AP028961">
    <property type="protein sequence ID" value="BET44343.1"/>
    <property type="molecule type" value="Genomic_DNA"/>
</dbReference>
<evidence type="ECO:0000259" key="8">
    <source>
        <dbReference type="Pfam" id="PF16198"/>
    </source>
</evidence>
<protein>
    <recommendedName>
        <fullName evidence="5">tRNA pseudouridine synthase B</fullName>
        <ecNumber evidence="5">5.4.99.25</ecNumber>
    </recommendedName>
    <alternativeName>
        <fullName evidence="5">tRNA pseudouridine(55) synthase</fullName>
        <shortName evidence="5">Psi55 synthase</shortName>
    </alternativeName>
    <alternativeName>
        <fullName evidence="5">tRNA pseudouridylate synthase</fullName>
    </alternativeName>
    <alternativeName>
        <fullName evidence="5">tRNA-uridine isomerase</fullName>
    </alternativeName>
</protein>
<sequence>MKYCSNLEKHGVLLLDKPTNFSSNNVLQKVRHLLNNKTAGYVGTLDPLASGMLPICLGKATKFSQFLSDSDKRYHVIARLGQRTDTMDAYGKIIEINTIKVTQKTLYEILNKFHGSVVQIPPMYSAIKYYGKPLYQYARSGIDVERACRKIYIYDLKCKNWHNNLLELEIHCSKGTYIRVIIDDIGKLLGCGAHVIYLRRLQMANYSSDHMISLEYLNTLYKENNLYQNFLDKKIQTFLLPIESMVSMYDTINIDQHTAKCFKHGQAINIKHKFNYGQKIRVTENNFKKFIGIAEIDKLFRIKPLRLIRF</sequence>
<dbReference type="InterPro" id="IPR015947">
    <property type="entry name" value="PUA-like_sf"/>
</dbReference>
<evidence type="ECO:0000259" key="6">
    <source>
        <dbReference type="Pfam" id="PF01509"/>
    </source>
</evidence>
<dbReference type="SUPFAM" id="SSF88697">
    <property type="entry name" value="PUA domain-like"/>
    <property type="match status" value="1"/>
</dbReference>
<dbReference type="Gene3D" id="2.30.130.10">
    <property type="entry name" value="PUA domain"/>
    <property type="match status" value="1"/>
</dbReference>
<feature type="binding site" evidence="5">
    <location>
        <position position="198"/>
    </location>
    <ligand>
        <name>substrate</name>
    </ligand>
</feature>
<evidence type="ECO:0000313" key="9">
    <source>
        <dbReference type="EMBL" id="BET44343.1"/>
    </source>
</evidence>
<keyword evidence="4 5" id="KW-0413">Isomerase</keyword>
<evidence type="ECO:0000256" key="4">
    <source>
        <dbReference type="ARBA" id="ARBA00023235"/>
    </source>
</evidence>
<evidence type="ECO:0000256" key="2">
    <source>
        <dbReference type="ARBA" id="ARBA00005642"/>
    </source>
</evidence>
<comment type="function">
    <text evidence="5">Responsible for synthesis of pseudouridine from uracil-55 in the psi GC loop of transfer RNAs.</text>
</comment>
<dbReference type="GO" id="GO:0031119">
    <property type="term" value="P:tRNA pseudouridine synthesis"/>
    <property type="evidence" value="ECO:0007669"/>
    <property type="project" value="UniProtKB-UniRule"/>
</dbReference>
<feature type="domain" description="Pseudouridine synthase II N-terminal" evidence="6">
    <location>
        <begin position="31"/>
        <end position="178"/>
    </location>
</feature>
<proteinExistence type="inferred from homology"/>
<comment type="catalytic activity">
    <reaction evidence="1 5">
        <text>uridine(55) in tRNA = pseudouridine(55) in tRNA</text>
        <dbReference type="Rhea" id="RHEA:42532"/>
        <dbReference type="Rhea" id="RHEA-COMP:10101"/>
        <dbReference type="Rhea" id="RHEA-COMP:10102"/>
        <dbReference type="ChEBI" id="CHEBI:65314"/>
        <dbReference type="ChEBI" id="CHEBI:65315"/>
        <dbReference type="EC" id="5.4.99.25"/>
    </reaction>
</comment>
<dbReference type="InterPro" id="IPR002501">
    <property type="entry name" value="PsdUridine_synth_N"/>
</dbReference>
<gene>
    <name evidence="5 9" type="primary">truB</name>
    <name evidence="9" type="ORF">ACHINZ_0130</name>
</gene>
<keyword evidence="3 5" id="KW-0819">tRNA processing</keyword>
<dbReference type="SUPFAM" id="SSF55120">
    <property type="entry name" value="Pseudouridine synthase"/>
    <property type="match status" value="1"/>
</dbReference>
<comment type="similarity">
    <text evidence="2 5">Belongs to the pseudouridine synthase TruB family. Type 1 subfamily.</text>
</comment>
<dbReference type="PANTHER" id="PTHR13767:SF2">
    <property type="entry name" value="PSEUDOURIDYLATE SYNTHASE TRUB1"/>
    <property type="match status" value="1"/>
</dbReference>
<organism evidence="9">
    <name type="scientific">Candidatus Aschnera chinzeii</name>
    <dbReference type="NCBI Taxonomy" id="1485666"/>
    <lineage>
        <taxon>Bacteria</taxon>
        <taxon>Pseudomonadati</taxon>
        <taxon>Pseudomonadota</taxon>
        <taxon>Gammaproteobacteria</taxon>
        <taxon>Enterobacterales</taxon>
        <taxon>Enterobacteriaceae</taxon>
        <taxon>Candidatus Aschnera</taxon>
    </lineage>
</organism>
<name>A0AAT9G3Q4_9ENTR</name>
<evidence type="ECO:0000256" key="5">
    <source>
        <dbReference type="HAMAP-Rule" id="MF_01080"/>
    </source>
</evidence>
<dbReference type="Pfam" id="PF16198">
    <property type="entry name" value="TruB_C_2"/>
    <property type="match status" value="1"/>
</dbReference>
<dbReference type="Pfam" id="PF01509">
    <property type="entry name" value="TruB_N"/>
    <property type="match status" value="1"/>
</dbReference>
<feature type="domain" description="tRNA pseudouridylate synthase B C-terminal" evidence="8">
    <location>
        <begin position="179"/>
        <end position="246"/>
    </location>
</feature>
<dbReference type="InterPro" id="IPR014780">
    <property type="entry name" value="tRNA_psdUridine_synth_TruB"/>
</dbReference>